<protein>
    <recommendedName>
        <fullName evidence="8 9">Cell division protein ZipA</fullName>
    </recommendedName>
</protein>
<dbReference type="Gene3D" id="3.30.1400.10">
    <property type="entry name" value="ZipA, C-terminal FtsZ-binding domain"/>
    <property type="match status" value="1"/>
</dbReference>
<keyword evidence="1 8" id="KW-1003">Cell membrane</keyword>
<evidence type="ECO:0000256" key="6">
    <source>
        <dbReference type="ARBA" id="ARBA00023136"/>
    </source>
</evidence>
<feature type="transmembrane region" description="Helical" evidence="8">
    <location>
        <begin position="6"/>
        <end position="24"/>
    </location>
</feature>
<keyword evidence="3 8" id="KW-0132">Cell division</keyword>
<feature type="region of interest" description="Disordered" evidence="10">
    <location>
        <begin position="66"/>
        <end position="104"/>
    </location>
</feature>
<sequence length="342" mass="36650">MNTVLIIGGSLLIIAIIAHGMWTIRKNEKRQREQVDAIANKRRQVDSGGFDDDGVGAVRVIASASASASANKSKTTTPKSGAKARPSEANKPAQTNETTPTVTQSAAVVATAAEDAAIPAVASDTSAIRATDDGLPDELPLAPIRAEHDDLFARGQQPASSVADKATAAVKKNRDSAPAETPQSMELPLQHSEQEPVLTEEPEEVIVLHVVGHIEGSVLLQQMTELGFKYGDFDIFHRHVDTAGTGPVLFSLANMYNPGTFNIDTIETFTTGGVALFLALPIKSNSMTAFTMMHNAAVKLAAAIDQGQVLDEHRNPLTRQATQHIHQRIREFERKRLISGKA</sequence>
<comment type="subcellular location">
    <subcellularLocation>
        <location evidence="8">Cell inner membrane</location>
        <topology evidence="8">Single-pass type I membrane protein</topology>
    </subcellularLocation>
    <text evidence="8">Localizes to the Z ring in an FtsZ-dependent manner.</text>
</comment>
<keyword evidence="6 8" id="KW-0472">Membrane</keyword>
<feature type="compositionally biased region" description="Low complexity" evidence="10">
    <location>
        <begin position="66"/>
        <end position="80"/>
    </location>
</feature>
<dbReference type="InterPro" id="IPR036765">
    <property type="entry name" value="ZipA_FtsZ-bd_C_sf"/>
</dbReference>
<comment type="function">
    <text evidence="8 9">Essential cell division protein that stabilizes the FtsZ protofilaments by cross-linking them and that serves as a cytoplasmic membrane anchor for the Z ring. Also required for the recruitment to the septal ring of downstream cell division proteins.</text>
</comment>
<dbReference type="InterPro" id="IPR011919">
    <property type="entry name" value="Cell_div_ZipA"/>
</dbReference>
<comment type="similarity">
    <text evidence="8 9">Belongs to the ZipA family.</text>
</comment>
<evidence type="ECO:0000256" key="10">
    <source>
        <dbReference type="SAM" id="MobiDB-lite"/>
    </source>
</evidence>
<dbReference type="RefSeq" id="WP_313932110.1">
    <property type="nucleotide sequence ID" value="NZ_JANFPJ010000001.1"/>
</dbReference>
<dbReference type="HAMAP" id="MF_00509">
    <property type="entry name" value="ZipA"/>
    <property type="match status" value="1"/>
</dbReference>
<feature type="domain" description="ZipA C-terminal FtsZ-binding" evidence="11">
    <location>
        <begin position="202"/>
        <end position="329"/>
    </location>
</feature>
<comment type="caution">
    <text evidence="12">The sequence shown here is derived from an EMBL/GenBank/DDBJ whole genome shotgun (WGS) entry which is preliminary data.</text>
</comment>
<evidence type="ECO:0000256" key="5">
    <source>
        <dbReference type="ARBA" id="ARBA00022989"/>
    </source>
</evidence>
<dbReference type="NCBIfam" id="TIGR02205">
    <property type="entry name" value="septum_zipA"/>
    <property type="match status" value="1"/>
</dbReference>
<dbReference type="SUPFAM" id="SSF64383">
    <property type="entry name" value="Cell-division protein ZipA, C-terminal domain"/>
    <property type="match status" value="1"/>
</dbReference>
<dbReference type="Proteomes" id="UP001305027">
    <property type="component" value="Unassembled WGS sequence"/>
</dbReference>
<evidence type="ECO:0000256" key="2">
    <source>
        <dbReference type="ARBA" id="ARBA00022519"/>
    </source>
</evidence>
<evidence type="ECO:0000256" key="3">
    <source>
        <dbReference type="ARBA" id="ARBA00022618"/>
    </source>
</evidence>
<accession>A0ABU3KUH4</accession>
<comment type="subunit">
    <text evidence="8">Interacts with FtsZ via their C-terminal domains.</text>
</comment>
<evidence type="ECO:0000256" key="4">
    <source>
        <dbReference type="ARBA" id="ARBA00022692"/>
    </source>
</evidence>
<evidence type="ECO:0000313" key="12">
    <source>
        <dbReference type="EMBL" id="MDT7524563.1"/>
    </source>
</evidence>
<dbReference type="SMART" id="SM00771">
    <property type="entry name" value="ZipA_C"/>
    <property type="match status" value="1"/>
</dbReference>
<name>A0ABU3KUH4_9GAMM</name>
<keyword evidence="4 8" id="KW-0812">Transmembrane</keyword>
<dbReference type="InterPro" id="IPR007449">
    <property type="entry name" value="ZipA_FtsZ-bd_C"/>
</dbReference>
<gene>
    <name evidence="8 12" type="primary">zipA</name>
    <name evidence="12" type="ORF">NOG12_00405</name>
</gene>
<dbReference type="EMBL" id="JANFPJ010000001">
    <property type="protein sequence ID" value="MDT7524563.1"/>
    <property type="molecule type" value="Genomic_DNA"/>
</dbReference>
<organism evidence="12 13">
    <name type="scientific">Pseudidiomarina fusca</name>
    <dbReference type="NCBI Taxonomy" id="2965078"/>
    <lineage>
        <taxon>Bacteria</taxon>
        <taxon>Pseudomonadati</taxon>
        <taxon>Pseudomonadota</taxon>
        <taxon>Gammaproteobacteria</taxon>
        <taxon>Alteromonadales</taxon>
        <taxon>Idiomarinaceae</taxon>
        <taxon>Pseudidiomarina</taxon>
    </lineage>
</organism>
<dbReference type="PANTHER" id="PTHR38685">
    <property type="entry name" value="CELL DIVISION PROTEIN ZIPA"/>
    <property type="match status" value="1"/>
</dbReference>
<evidence type="ECO:0000256" key="1">
    <source>
        <dbReference type="ARBA" id="ARBA00022475"/>
    </source>
</evidence>
<evidence type="ECO:0000256" key="9">
    <source>
        <dbReference type="RuleBase" id="RU003612"/>
    </source>
</evidence>
<dbReference type="Pfam" id="PF04354">
    <property type="entry name" value="ZipA_C"/>
    <property type="match status" value="1"/>
</dbReference>
<evidence type="ECO:0000259" key="11">
    <source>
        <dbReference type="SMART" id="SM00771"/>
    </source>
</evidence>
<evidence type="ECO:0000313" key="13">
    <source>
        <dbReference type="Proteomes" id="UP001305027"/>
    </source>
</evidence>
<keyword evidence="2 8" id="KW-0997">Cell inner membrane</keyword>
<evidence type="ECO:0000256" key="8">
    <source>
        <dbReference type="HAMAP-Rule" id="MF_00509"/>
    </source>
</evidence>
<dbReference type="GO" id="GO:0051301">
    <property type="term" value="P:cell division"/>
    <property type="evidence" value="ECO:0007669"/>
    <property type="project" value="UniProtKB-KW"/>
</dbReference>
<keyword evidence="7 8" id="KW-0131">Cell cycle</keyword>
<keyword evidence="5 8" id="KW-1133">Transmembrane helix</keyword>
<proteinExistence type="inferred from homology"/>
<dbReference type="PANTHER" id="PTHR38685:SF1">
    <property type="entry name" value="CELL DIVISION PROTEIN ZIPA"/>
    <property type="match status" value="1"/>
</dbReference>
<reference evidence="12 13" key="1">
    <citation type="submission" date="2022-07" db="EMBL/GenBank/DDBJ databases">
        <title>Pseudidiomarina sp. nov, a marine bacterium isolated from Pacific Ocean.</title>
        <authorList>
            <person name="Wang Y."/>
        </authorList>
    </citation>
    <scope>NUCLEOTIDE SEQUENCE [LARGE SCALE GENOMIC DNA]</scope>
    <source>
        <strain evidence="12 13">GXY010</strain>
    </source>
</reference>
<feature type="region of interest" description="Disordered" evidence="10">
    <location>
        <begin position="156"/>
        <end position="188"/>
    </location>
</feature>
<evidence type="ECO:0000256" key="7">
    <source>
        <dbReference type="ARBA" id="ARBA00023306"/>
    </source>
</evidence>
<keyword evidence="13" id="KW-1185">Reference proteome</keyword>